<comment type="subcellular location">
    <subcellularLocation>
        <location evidence="1">Membrane</location>
        <topology evidence="1">Multi-pass membrane protein</topology>
    </subcellularLocation>
</comment>
<evidence type="ECO:0000256" key="4">
    <source>
        <dbReference type="ARBA" id="ARBA00023136"/>
    </source>
</evidence>
<feature type="compositionally biased region" description="Polar residues" evidence="5">
    <location>
        <begin position="1"/>
        <end position="25"/>
    </location>
</feature>
<dbReference type="Proteomes" id="UP001174694">
    <property type="component" value="Unassembled WGS sequence"/>
</dbReference>
<feature type="compositionally biased region" description="Acidic residues" evidence="5">
    <location>
        <begin position="85"/>
        <end position="95"/>
    </location>
</feature>
<evidence type="ECO:0000256" key="3">
    <source>
        <dbReference type="ARBA" id="ARBA00022989"/>
    </source>
</evidence>
<feature type="region of interest" description="Disordered" evidence="5">
    <location>
        <begin position="85"/>
        <end position="130"/>
    </location>
</feature>
<reference evidence="7" key="1">
    <citation type="submission" date="2022-07" db="EMBL/GenBank/DDBJ databases">
        <title>Fungi with potential for degradation of polypropylene.</title>
        <authorList>
            <person name="Gostincar C."/>
        </authorList>
    </citation>
    <scope>NUCLEOTIDE SEQUENCE</scope>
    <source>
        <strain evidence="7">EXF-13308</strain>
    </source>
</reference>
<keyword evidence="8" id="KW-1185">Reference proteome</keyword>
<feature type="transmembrane region" description="Helical" evidence="6">
    <location>
        <begin position="137"/>
        <end position="158"/>
    </location>
</feature>
<sequence>MAPPTASSSSRRYSGAITTAASPLQGNFELNCRSPVRPSYDDGSEPSRRSVNGNYSSGPFLQPPRSFPFPSISTVTAESRVLYENDDGDLSDDDEKSLSEAESQHSATDETWFLQEPQSPSSNHARRRRRRDDDAKLGVFSAVGMIVGKTVGVGAYSVPSAIFSGVGSVGMTLTLWAAGSLISFCGLAVYLDLGTALPRSGGERVYLERIFRRPHMLATCMFMAYTVLLGFSAPNAIVLGEYALYAVGASSSSSSSFPSPWAARALAVAAVTLLCWVHAAHPRAGLRLVNALGAAKMLALLIVVAAGAAGAFMGVGSDRGGGDGGELPLLLQHHGTGPGRSTAQRNFSDVWAGTSTQPYDYATALLKVVYCFRGYGTANQVLSEVRDPVRTLRVAAPAALALVSLAYISVSVAFFLVVDKDDLRSAGVIAAGVFFRNVFGPGAGARVLSGFVVLSAANNIAATSFAQARVNEELARDGLLPFSKFWTTTPAVPARRAPSRRPSPPAKHRFPPTTGWPPSSRRGSPTMPPTRGLLLHWLVSVLVIVLPPPGRIYDFLVDIGGYPVSVISAAVSLGLLYLHLAPSEGWATPCRAPRAAVLLSALSNALLLVLPWVPPRGGRGEDGRFAYYAYPATALGVLGCGAGWWAWWRTREGGGVRDGAGRGHGRGEGSVVIWSVEDELKNVDGGFEARGLLSARRSGDEDREEALRPGDL</sequence>
<feature type="compositionally biased region" description="Polar residues" evidence="5">
    <location>
        <begin position="49"/>
        <end position="59"/>
    </location>
</feature>
<feature type="transmembrane region" description="Helical" evidence="6">
    <location>
        <begin position="592"/>
        <end position="613"/>
    </location>
</feature>
<evidence type="ECO:0000256" key="5">
    <source>
        <dbReference type="SAM" id="MobiDB-lite"/>
    </source>
</evidence>
<proteinExistence type="predicted"/>
<dbReference type="InterPro" id="IPR002293">
    <property type="entry name" value="AA/rel_permease1"/>
</dbReference>
<protein>
    <submittedName>
        <fullName evidence="7">Amino acid transporter</fullName>
    </submittedName>
</protein>
<dbReference type="PANTHER" id="PTHR11785">
    <property type="entry name" value="AMINO ACID TRANSPORTER"/>
    <property type="match status" value="1"/>
</dbReference>
<feature type="transmembrane region" description="Helical" evidence="6">
    <location>
        <begin position="559"/>
        <end position="580"/>
    </location>
</feature>
<gene>
    <name evidence="7" type="ORF">NKR23_g1775</name>
</gene>
<feature type="transmembrane region" description="Helical" evidence="6">
    <location>
        <begin position="394"/>
        <end position="418"/>
    </location>
</feature>
<feature type="region of interest" description="Disordered" evidence="5">
    <location>
        <begin position="492"/>
        <end position="525"/>
    </location>
</feature>
<evidence type="ECO:0000256" key="6">
    <source>
        <dbReference type="SAM" id="Phobius"/>
    </source>
</evidence>
<comment type="caution">
    <text evidence="7">The sequence shown here is derived from an EMBL/GenBank/DDBJ whole genome shotgun (WGS) entry which is preliminary data.</text>
</comment>
<dbReference type="Pfam" id="PF13520">
    <property type="entry name" value="AA_permease_2"/>
    <property type="match status" value="1"/>
</dbReference>
<dbReference type="AlphaFoldDB" id="A0AA38VNY7"/>
<evidence type="ECO:0000256" key="1">
    <source>
        <dbReference type="ARBA" id="ARBA00004141"/>
    </source>
</evidence>
<dbReference type="Gene3D" id="1.20.1740.10">
    <property type="entry name" value="Amino acid/polyamine transporter I"/>
    <property type="match status" value="1"/>
</dbReference>
<feature type="transmembrane region" description="Helical" evidence="6">
    <location>
        <begin position="625"/>
        <end position="647"/>
    </location>
</feature>
<evidence type="ECO:0000256" key="2">
    <source>
        <dbReference type="ARBA" id="ARBA00022692"/>
    </source>
</evidence>
<dbReference type="PANTHER" id="PTHR11785:SF382">
    <property type="entry name" value="LOW-AFFINITY METHIONINE PERMEASE"/>
    <property type="match status" value="1"/>
</dbReference>
<dbReference type="InterPro" id="IPR050598">
    <property type="entry name" value="AminoAcid_Transporter"/>
</dbReference>
<feature type="region of interest" description="Disordered" evidence="5">
    <location>
        <begin position="1"/>
        <end position="69"/>
    </location>
</feature>
<keyword evidence="2 6" id="KW-0812">Transmembrane</keyword>
<organism evidence="7 8">
    <name type="scientific">Pleurostoma richardsiae</name>
    <dbReference type="NCBI Taxonomy" id="41990"/>
    <lineage>
        <taxon>Eukaryota</taxon>
        <taxon>Fungi</taxon>
        <taxon>Dikarya</taxon>
        <taxon>Ascomycota</taxon>
        <taxon>Pezizomycotina</taxon>
        <taxon>Sordariomycetes</taxon>
        <taxon>Sordariomycetidae</taxon>
        <taxon>Calosphaeriales</taxon>
        <taxon>Pleurostomataceae</taxon>
        <taxon>Pleurostoma</taxon>
    </lineage>
</organism>
<evidence type="ECO:0000313" key="7">
    <source>
        <dbReference type="EMBL" id="KAJ9155556.1"/>
    </source>
</evidence>
<dbReference type="EMBL" id="JANBVO010000003">
    <property type="protein sequence ID" value="KAJ9155556.1"/>
    <property type="molecule type" value="Genomic_DNA"/>
</dbReference>
<feature type="transmembrane region" description="Helical" evidence="6">
    <location>
        <begin position="530"/>
        <end position="547"/>
    </location>
</feature>
<dbReference type="GO" id="GO:0015179">
    <property type="term" value="F:L-amino acid transmembrane transporter activity"/>
    <property type="evidence" value="ECO:0007669"/>
    <property type="project" value="TreeGrafter"/>
</dbReference>
<feature type="transmembrane region" description="Helical" evidence="6">
    <location>
        <begin position="261"/>
        <end position="279"/>
    </location>
</feature>
<feature type="transmembrane region" description="Helical" evidence="6">
    <location>
        <begin position="291"/>
        <end position="313"/>
    </location>
</feature>
<name>A0AA38VNY7_9PEZI</name>
<accession>A0AA38VNY7</accession>
<dbReference type="GO" id="GO:0016020">
    <property type="term" value="C:membrane"/>
    <property type="evidence" value="ECO:0007669"/>
    <property type="project" value="UniProtKB-SubCell"/>
</dbReference>
<feature type="transmembrane region" description="Helical" evidence="6">
    <location>
        <begin position="173"/>
        <end position="193"/>
    </location>
</feature>
<keyword evidence="4 6" id="KW-0472">Membrane</keyword>
<evidence type="ECO:0000313" key="8">
    <source>
        <dbReference type="Proteomes" id="UP001174694"/>
    </source>
</evidence>
<keyword evidence="3 6" id="KW-1133">Transmembrane helix</keyword>